<feature type="non-terminal residue" evidence="1">
    <location>
        <position position="1"/>
    </location>
</feature>
<proteinExistence type="predicted"/>
<sequence length="71" mass="8129">AEYVSTIADIWTSGHNLIGFYGWYILHDLAKDEWRNFRIAFKSLKGHHTYEVMVKSLQDIVNDSGAPAEDS</sequence>
<name>A0A0K2URC5_LEPSM</name>
<dbReference type="EMBL" id="HACA01023041">
    <property type="protein sequence ID" value="CDW40402.1"/>
    <property type="molecule type" value="Transcribed_RNA"/>
</dbReference>
<reference evidence="1" key="1">
    <citation type="submission" date="2014-05" db="EMBL/GenBank/DDBJ databases">
        <authorList>
            <person name="Chronopoulou M."/>
        </authorList>
    </citation>
    <scope>NUCLEOTIDE SEQUENCE</scope>
    <source>
        <tissue evidence="1">Whole organism</tissue>
    </source>
</reference>
<protein>
    <submittedName>
        <fullName evidence="1">Uncharacterized protein</fullName>
    </submittedName>
</protein>
<organism evidence="1">
    <name type="scientific">Lepeophtheirus salmonis</name>
    <name type="common">Salmon louse</name>
    <name type="synonym">Caligus salmonis</name>
    <dbReference type="NCBI Taxonomy" id="72036"/>
    <lineage>
        <taxon>Eukaryota</taxon>
        <taxon>Metazoa</taxon>
        <taxon>Ecdysozoa</taxon>
        <taxon>Arthropoda</taxon>
        <taxon>Crustacea</taxon>
        <taxon>Multicrustacea</taxon>
        <taxon>Hexanauplia</taxon>
        <taxon>Copepoda</taxon>
        <taxon>Siphonostomatoida</taxon>
        <taxon>Caligidae</taxon>
        <taxon>Lepeophtheirus</taxon>
    </lineage>
</organism>
<evidence type="ECO:0000313" key="1">
    <source>
        <dbReference type="EMBL" id="CDW40402.1"/>
    </source>
</evidence>
<accession>A0A0K2URC5</accession>
<dbReference type="AlphaFoldDB" id="A0A0K2URC5"/>